<dbReference type="EMBL" id="CAJOAX010048984">
    <property type="protein sequence ID" value="CAF4306965.1"/>
    <property type="molecule type" value="Genomic_DNA"/>
</dbReference>
<gene>
    <name evidence="1" type="ORF">OTI717_LOCUS42224</name>
</gene>
<sequence>AESLTKIQTALGEYLERQRAAFPR</sequence>
<name>A0A820IC28_9BILA</name>
<protein>
    <submittedName>
        <fullName evidence="1">Uncharacterized protein</fullName>
    </submittedName>
</protein>
<organism evidence="1 2">
    <name type="scientific">Rotaria sordida</name>
    <dbReference type="NCBI Taxonomy" id="392033"/>
    <lineage>
        <taxon>Eukaryota</taxon>
        <taxon>Metazoa</taxon>
        <taxon>Spiralia</taxon>
        <taxon>Gnathifera</taxon>
        <taxon>Rotifera</taxon>
        <taxon>Eurotatoria</taxon>
        <taxon>Bdelloidea</taxon>
        <taxon>Philodinida</taxon>
        <taxon>Philodinidae</taxon>
        <taxon>Rotaria</taxon>
    </lineage>
</organism>
<feature type="non-terminal residue" evidence="1">
    <location>
        <position position="1"/>
    </location>
</feature>
<accession>A0A820IC28</accession>
<proteinExistence type="predicted"/>
<reference evidence="1" key="1">
    <citation type="submission" date="2021-02" db="EMBL/GenBank/DDBJ databases">
        <authorList>
            <person name="Nowell W R."/>
        </authorList>
    </citation>
    <scope>NUCLEOTIDE SEQUENCE</scope>
</reference>
<evidence type="ECO:0000313" key="2">
    <source>
        <dbReference type="Proteomes" id="UP000663823"/>
    </source>
</evidence>
<evidence type="ECO:0000313" key="1">
    <source>
        <dbReference type="EMBL" id="CAF4306965.1"/>
    </source>
</evidence>
<dbReference type="AlphaFoldDB" id="A0A820IC28"/>
<dbReference type="Proteomes" id="UP000663823">
    <property type="component" value="Unassembled WGS sequence"/>
</dbReference>
<comment type="caution">
    <text evidence="1">The sequence shown here is derived from an EMBL/GenBank/DDBJ whole genome shotgun (WGS) entry which is preliminary data.</text>
</comment>